<name>A0ABQ4SC25_9HYPH</name>
<reference evidence="3" key="1">
    <citation type="journal article" date="2021" name="Front. Microbiol.">
        <title>Comprehensive Comparative Genomics and Phenotyping of Methylobacterium Species.</title>
        <authorList>
            <person name="Alessa O."/>
            <person name="Ogura Y."/>
            <person name="Fujitani Y."/>
            <person name="Takami H."/>
            <person name="Hayashi T."/>
            <person name="Sahin N."/>
            <person name="Tani A."/>
        </authorList>
    </citation>
    <scope>NUCLEOTIDE SEQUENCE</scope>
    <source>
        <strain evidence="3">DSM 17168</strain>
    </source>
</reference>
<evidence type="ECO:0000256" key="1">
    <source>
        <dbReference type="SAM" id="MobiDB-lite"/>
    </source>
</evidence>
<evidence type="ECO:0000256" key="2">
    <source>
        <dbReference type="SAM" id="SignalP"/>
    </source>
</evidence>
<dbReference type="RefSeq" id="WP_238234942.1">
    <property type="nucleotide sequence ID" value="NZ_BPQQ01000022.1"/>
</dbReference>
<feature type="region of interest" description="Disordered" evidence="1">
    <location>
        <begin position="47"/>
        <end position="88"/>
    </location>
</feature>
<reference evidence="3" key="2">
    <citation type="submission" date="2021-08" db="EMBL/GenBank/DDBJ databases">
        <authorList>
            <person name="Tani A."/>
            <person name="Ola A."/>
            <person name="Ogura Y."/>
            <person name="Katsura K."/>
            <person name="Hayashi T."/>
        </authorList>
    </citation>
    <scope>NUCLEOTIDE SEQUENCE</scope>
    <source>
        <strain evidence="3">DSM 17168</strain>
    </source>
</reference>
<comment type="caution">
    <text evidence="3">The sequence shown here is derived from an EMBL/GenBank/DDBJ whole genome shotgun (WGS) entry which is preliminary data.</text>
</comment>
<organism evidence="3 4">
    <name type="scientific">Methylobacterium isbiliense</name>
    <dbReference type="NCBI Taxonomy" id="315478"/>
    <lineage>
        <taxon>Bacteria</taxon>
        <taxon>Pseudomonadati</taxon>
        <taxon>Pseudomonadota</taxon>
        <taxon>Alphaproteobacteria</taxon>
        <taxon>Hyphomicrobiales</taxon>
        <taxon>Methylobacteriaceae</taxon>
        <taxon>Methylobacterium</taxon>
    </lineage>
</organism>
<feature type="compositionally biased region" description="Basic and acidic residues" evidence="1">
    <location>
        <begin position="79"/>
        <end position="88"/>
    </location>
</feature>
<gene>
    <name evidence="3" type="ORF">GMJLKIPL_1982</name>
</gene>
<accession>A0ABQ4SC25</accession>
<evidence type="ECO:0000313" key="4">
    <source>
        <dbReference type="Proteomes" id="UP001055153"/>
    </source>
</evidence>
<dbReference type="EMBL" id="BPQQ01000022">
    <property type="protein sequence ID" value="GJE00064.1"/>
    <property type="molecule type" value="Genomic_DNA"/>
</dbReference>
<feature type="chain" id="PRO_5047007915" evidence="2">
    <location>
        <begin position="23"/>
        <end position="111"/>
    </location>
</feature>
<keyword evidence="2" id="KW-0732">Signal</keyword>
<sequence>MSLRLNLAIASLSAFGVVSVCAVSAVQLERDAAAPRQVAAVAAAPAPVRPVPGRPAEEPVATGAISPAPLPPAKPKAQAKAEPKRDPAFDSERLAALLSAAAAGTAKPVGR</sequence>
<proteinExistence type="predicted"/>
<feature type="compositionally biased region" description="Low complexity" evidence="1">
    <location>
        <begin position="58"/>
        <end position="67"/>
    </location>
</feature>
<dbReference type="Proteomes" id="UP001055153">
    <property type="component" value="Unassembled WGS sequence"/>
</dbReference>
<evidence type="ECO:0000313" key="3">
    <source>
        <dbReference type="EMBL" id="GJE00064.1"/>
    </source>
</evidence>
<protein>
    <submittedName>
        <fullName evidence="3">Uncharacterized protein</fullName>
    </submittedName>
</protein>
<keyword evidence="4" id="KW-1185">Reference proteome</keyword>
<feature type="signal peptide" evidence="2">
    <location>
        <begin position="1"/>
        <end position="22"/>
    </location>
</feature>